<proteinExistence type="predicted"/>
<accession>A0ABU4L6H3</accession>
<sequence>MLLALLGAVVVRLAGAGRFTAENWGPVLFPSDENFDALWNVLGAGMRHTLVAAVGPTAYNSVIIAGLVRAGVESLPPVKR</sequence>
<keyword evidence="2" id="KW-1185">Reference proteome</keyword>
<evidence type="ECO:0000313" key="1">
    <source>
        <dbReference type="EMBL" id="MDX2911362.1"/>
    </source>
</evidence>
<gene>
    <name evidence="1" type="ORF">PV517_22040</name>
</gene>
<dbReference type="RefSeq" id="WP_086759368.1">
    <property type="nucleotide sequence ID" value="NZ_JAGJBZ010000002.1"/>
</dbReference>
<protein>
    <submittedName>
        <fullName evidence="1">Uncharacterized protein</fullName>
    </submittedName>
</protein>
<evidence type="ECO:0000313" key="2">
    <source>
        <dbReference type="Proteomes" id="UP001271723"/>
    </source>
</evidence>
<name>A0ABU4L6H3_9ACTN</name>
<comment type="caution">
    <text evidence="1">The sequence shown here is derived from an EMBL/GenBank/DDBJ whole genome shotgun (WGS) entry which is preliminary data.</text>
</comment>
<dbReference type="Proteomes" id="UP001271723">
    <property type="component" value="Unassembled WGS sequence"/>
</dbReference>
<organism evidence="1 2">
    <name type="scientific">Streptomyces griseiscabiei</name>
    <dbReference type="NCBI Taxonomy" id="2993540"/>
    <lineage>
        <taxon>Bacteria</taxon>
        <taxon>Bacillati</taxon>
        <taxon>Actinomycetota</taxon>
        <taxon>Actinomycetes</taxon>
        <taxon>Kitasatosporales</taxon>
        <taxon>Streptomycetaceae</taxon>
        <taxon>Streptomyces</taxon>
    </lineage>
</organism>
<reference evidence="1 2" key="1">
    <citation type="journal article" date="2023" name="Microb. Genom.">
        <title>Mesoterricola silvestris gen. nov., sp. nov., Mesoterricola sediminis sp. nov., Geothrix oryzae sp. nov., Geothrix edaphica sp. nov., Geothrix rubra sp. nov., and Geothrix limicola sp. nov., six novel members of Acidobacteriota isolated from soils.</title>
        <authorList>
            <person name="Weisberg A.J."/>
            <person name="Pearce E."/>
            <person name="Kramer C.G."/>
            <person name="Chang J.H."/>
            <person name="Clarke C.R."/>
        </authorList>
    </citation>
    <scope>NUCLEOTIDE SEQUENCE [LARGE SCALE GENOMIC DNA]</scope>
    <source>
        <strain evidence="1 2">NRRL_B-2795</strain>
    </source>
</reference>
<dbReference type="EMBL" id="JARAVY010000008">
    <property type="protein sequence ID" value="MDX2911362.1"/>
    <property type="molecule type" value="Genomic_DNA"/>
</dbReference>